<evidence type="ECO:0000313" key="17">
    <source>
        <dbReference type="RefSeq" id="XP_014476861.1"/>
    </source>
</evidence>
<dbReference type="KEGG" id="dqu:106745610"/>
<evidence type="ECO:0000256" key="11">
    <source>
        <dbReference type="ARBA" id="ARBA00047984"/>
    </source>
</evidence>
<evidence type="ECO:0000256" key="12">
    <source>
        <dbReference type="RuleBase" id="RU000492"/>
    </source>
</evidence>
<keyword evidence="8" id="KW-0539">Nucleus</keyword>
<sequence>MDAYDLFKKLAAGAKFDKNRFRRDAEKFQMVKPTVNNVIIKKEKTDDEVSKVNEEGNAKRKRFEDEIEDTDRLTLLNGLSVPKDGSTPAFKKRKKIVTTDKMLKLEQEKINHLRNLNRISVTGSHVPKLIIDFEELKTNYQVPENLIKNMKSCNYICPTPIQMQAMPVLLENRQILACAPTGSGKTAAFLLPVIYSLCGPQKKGFRAVILSPTRELAKQTYRECLRLSDGCDFRIHIINKANQALTKYGPSSSQKFDILITTPKRLVFLLNQDPPAISLHNVEWLIVDEADKLFEDGIRGFREQLDEITRACTNKNLRRGMFSATNTPAVSKWCRRNMKGLVTVTVGQRNAATDLVEQELLFVGSERGKLVAFRNIIQKGISPPVLVFVQSKERAQELFKELIYDGINVDVIHADRTITQRDNIVRCFREGKIWVLICTELMGRGIDFKGVNLVVNYDFPPSAISYIHRIGRTGRAGHKGKAITFFTQQDTVNLRSIAAVMRASGCHVPDYMLAMKKHSKKEQRKLERTAPTRERILTVPTYKRHKRKSRAGQKSEAEEEA</sequence>
<name>A0A6P3XEG0_DINQU</name>
<evidence type="ECO:0000259" key="14">
    <source>
        <dbReference type="PROSITE" id="PS51192"/>
    </source>
</evidence>
<dbReference type="InterPro" id="IPR050079">
    <property type="entry name" value="DEAD_box_RNA_helicase"/>
</dbReference>
<reference evidence="17" key="1">
    <citation type="submission" date="2025-08" db="UniProtKB">
        <authorList>
            <consortium name="RefSeq"/>
        </authorList>
    </citation>
    <scope>IDENTIFICATION</scope>
</reference>
<dbReference type="InterPro" id="IPR044764">
    <property type="entry name" value="DDX52/Rok1_DEADc"/>
</dbReference>
<dbReference type="InterPro" id="IPR000629">
    <property type="entry name" value="RNA-helicase_DEAD-box_CS"/>
</dbReference>
<gene>
    <name evidence="17" type="primary">LOC106745610</name>
</gene>
<protein>
    <recommendedName>
        <fullName evidence="10">Probable ATP-dependent RNA helicase DDX52</fullName>
        <ecNumber evidence="2">3.6.4.13</ecNumber>
    </recommendedName>
</protein>
<evidence type="ECO:0000256" key="10">
    <source>
        <dbReference type="ARBA" id="ARBA00044533"/>
    </source>
</evidence>
<feature type="compositionally biased region" description="Basic and acidic residues" evidence="13">
    <location>
        <begin position="524"/>
        <end position="536"/>
    </location>
</feature>
<dbReference type="GO" id="GO:0016787">
    <property type="term" value="F:hydrolase activity"/>
    <property type="evidence" value="ECO:0007669"/>
    <property type="project" value="UniProtKB-KW"/>
</dbReference>
<dbReference type="CTD" id="39979"/>
<dbReference type="GO" id="GO:0003723">
    <property type="term" value="F:RNA binding"/>
    <property type="evidence" value="ECO:0007669"/>
    <property type="project" value="UniProtKB-KW"/>
</dbReference>
<dbReference type="PANTHER" id="PTHR47959">
    <property type="entry name" value="ATP-DEPENDENT RNA HELICASE RHLE-RELATED"/>
    <property type="match status" value="1"/>
</dbReference>
<evidence type="ECO:0000259" key="15">
    <source>
        <dbReference type="PROSITE" id="PS51194"/>
    </source>
</evidence>
<evidence type="ECO:0000256" key="6">
    <source>
        <dbReference type="ARBA" id="ARBA00022840"/>
    </source>
</evidence>
<evidence type="ECO:0000256" key="5">
    <source>
        <dbReference type="ARBA" id="ARBA00022806"/>
    </source>
</evidence>
<evidence type="ECO:0000256" key="7">
    <source>
        <dbReference type="ARBA" id="ARBA00022884"/>
    </source>
</evidence>
<dbReference type="PANTHER" id="PTHR47959:SF15">
    <property type="entry name" value="RNA HELICASE"/>
    <property type="match status" value="1"/>
</dbReference>
<dbReference type="GeneID" id="106745610"/>
<organism evidence="16 17">
    <name type="scientific">Dinoponera quadriceps</name>
    <name type="common">South American ant</name>
    <dbReference type="NCBI Taxonomy" id="609295"/>
    <lineage>
        <taxon>Eukaryota</taxon>
        <taxon>Metazoa</taxon>
        <taxon>Ecdysozoa</taxon>
        <taxon>Arthropoda</taxon>
        <taxon>Hexapoda</taxon>
        <taxon>Insecta</taxon>
        <taxon>Pterygota</taxon>
        <taxon>Neoptera</taxon>
        <taxon>Endopterygota</taxon>
        <taxon>Hymenoptera</taxon>
        <taxon>Apocrita</taxon>
        <taxon>Aculeata</taxon>
        <taxon>Formicoidea</taxon>
        <taxon>Formicidae</taxon>
        <taxon>Ponerinae</taxon>
        <taxon>Ponerini</taxon>
        <taxon>Dinoponera</taxon>
    </lineage>
</organism>
<keyword evidence="3 12" id="KW-0547">Nucleotide-binding</keyword>
<comment type="catalytic activity">
    <reaction evidence="11">
        <text>ATP + H2O = ADP + phosphate + H(+)</text>
        <dbReference type="Rhea" id="RHEA:13065"/>
        <dbReference type="ChEBI" id="CHEBI:15377"/>
        <dbReference type="ChEBI" id="CHEBI:15378"/>
        <dbReference type="ChEBI" id="CHEBI:30616"/>
        <dbReference type="ChEBI" id="CHEBI:43474"/>
        <dbReference type="ChEBI" id="CHEBI:456216"/>
        <dbReference type="EC" id="3.6.4.13"/>
    </reaction>
</comment>
<dbReference type="GO" id="GO:0030490">
    <property type="term" value="P:maturation of SSU-rRNA"/>
    <property type="evidence" value="ECO:0007669"/>
    <property type="project" value="InterPro"/>
</dbReference>
<dbReference type="FunFam" id="3.40.50.300:FF:000759">
    <property type="entry name" value="probable ATP-dependent RNA helicase DDX52"/>
    <property type="match status" value="1"/>
</dbReference>
<feature type="compositionally biased region" description="Basic residues" evidence="13">
    <location>
        <begin position="542"/>
        <end position="551"/>
    </location>
</feature>
<keyword evidence="6 12" id="KW-0067">ATP-binding</keyword>
<feature type="domain" description="Helicase ATP-binding" evidence="14">
    <location>
        <begin position="166"/>
        <end position="344"/>
    </location>
</feature>
<dbReference type="Pfam" id="PF00271">
    <property type="entry name" value="Helicase_C"/>
    <property type="match status" value="1"/>
</dbReference>
<keyword evidence="16" id="KW-1185">Reference proteome</keyword>
<evidence type="ECO:0000256" key="8">
    <source>
        <dbReference type="ARBA" id="ARBA00023242"/>
    </source>
</evidence>
<dbReference type="RefSeq" id="XP_014476861.1">
    <property type="nucleotide sequence ID" value="XM_014621375.1"/>
</dbReference>
<dbReference type="Proteomes" id="UP000515204">
    <property type="component" value="Unplaced"/>
</dbReference>
<dbReference type="AlphaFoldDB" id="A0A6P3XEG0"/>
<evidence type="ECO:0000256" key="3">
    <source>
        <dbReference type="ARBA" id="ARBA00022741"/>
    </source>
</evidence>
<dbReference type="CDD" id="cd17957">
    <property type="entry name" value="DEADc_DDX52"/>
    <property type="match status" value="1"/>
</dbReference>
<dbReference type="GO" id="GO:0005524">
    <property type="term" value="F:ATP binding"/>
    <property type="evidence" value="ECO:0007669"/>
    <property type="project" value="UniProtKB-KW"/>
</dbReference>
<dbReference type="GO" id="GO:0005829">
    <property type="term" value="C:cytosol"/>
    <property type="evidence" value="ECO:0007669"/>
    <property type="project" value="TreeGrafter"/>
</dbReference>
<evidence type="ECO:0000256" key="13">
    <source>
        <dbReference type="SAM" id="MobiDB-lite"/>
    </source>
</evidence>
<evidence type="ECO:0000256" key="2">
    <source>
        <dbReference type="ARBA" id="ARBA00012552"/>
    </source>
</evidence>
<feature type="region of interest" description="Disordered" evidence="13">
    <location>
        <begin position="520"/>
        <end position="561"/>
    </location>
</feature>
<dbReference type="SMART" id="SM00487">
    <property type="entry name" value="DEXDc"/>
    <property type="match status" value="1"/>
</dbReference>
<comment type="similarity">
    <text evidence="9">Belongs to the DEAD box helicase family. DDX52/ROK1 subfamily.</text>
</comment>
<keyword evidence="4 12" id="KW-0378">Hydrolase</keyword>
<dbReference type="GO" id="GO:0005730">
    <property type="term" value="C:nucleolus"/>
    <property type="evidence" value="ECO:0007669"/>
    <property type="project" value="UniProtKB-SubCell"/>
</dbReference>
<dbReference type="InterPro" id="IPR027417">
    <property type="entry name" value="P-loop_NTPase"/>
</dbReference>
<dbReference type="EC" id="3.6.4.13" evidence="2"/>
<dbReference type="InterPro" id="IPR014001">
    <property type="entry name" value="Helicase_ATP-bd"/>
</dbReference>
<dbReference type="GO" id="GO:0003724">
    <property type="term" value="F:RNA helicase activity"/>
    <property type="evidence" value="ECO:0007669"/>
    <property type="project" value="UniProtKB-EC"/>
</dbReference>
<dbReference type="InterPro" id="IPR011545">
    <property type="entry name" value="DEAD/DEAH_box_helicase_dom"/>
</dbReference>
<keyword evidence="5 12" id="KW-0347">Helicase</keyword>
<evidence type="ECO:0000256" key="4">
    <source>
        <dbReference type="ARBA" id="ARBA00022801"/>
    </source>
</evidence>
<dbReference type="PROSITE" id="PS00039">
    <property type="entry name" value="DEAD_ATP_HELICASE"/>
    <property type="match status" value="1"/>
</dbReference>
<dbReference type="OrthoDB" id="360161at2759"/>
<dbReference type="SMART" id="SM00490">
    <property type="entry name" value="HELICc"/>
    <property type="match status" value="1"/>
</dbReference>
<evidence type="ECO:0000256" key="9">
    <source>
        <dbReference type="ARBA" id="ARBA00024355"/>
    </source>
</evidence>
<proteinExistence type="inferred from homology"/>
<dbReference type="SUPFAM" id="SSF52540">
    <property type="entry name" value="P-loop containing nucleoside triphosphate hydrolases"/>
    <property type="match status" value="1"/>
</dbReference>
<dbReference type="PROSITE" id="PS51192">
    <property type="entry name" value="HELICASE_ATP_BIND_1"/>
    <property type="match status" value="1"/>
</dbReference>
<evidence type="ECO:0000313" key="16">
    <source>
        <dbReference type="Proteomes" id="UP000515204"/>
    </source>
</evidence>
<dbReference type="CDD" id="cd18787">
    <property type="entry name" value="SF2_C_DEAD"/>
    <property type="match status" value="1"/>
</dbReference>
<dbReference type="PROSITE" id="PS51194">
    <property type="entry name" value="HELICASE_CTER"/>
    <property type="match status" value="1"/>
</dbReference>
<accession>A0A6P3XEG0</accession>
<dbReference type="InterPro" id="IPR001650">
    <property type="entry name" value="Helicase_C-like"/>
</dbReference>
<comment type="subcellular location">
    <subcellularLocation>
        <location evidence="1">Nucleus</location>
        <location evidence="1">Nucleolus</location>
    </subcellularLocation>
</comment>
<evidence type="ECO:0000256" key="1">
    <source>
        <dbReference type="ARBA" id="ARBA00004604"/>
    </source>
</evidence>
<dbReference type="Gene3D" id="3.40.50.300">
    <property type="entry name" value="P-loop containing nucleotide triphosphate hydrolases"/>
    <property type="match status" value="2"/>
</dbReference>
<feature type="domain" description="Helicase C-terminal" evidence="15">
    <location>
        <begin position="355"/>
        <end position="516"/>
    </location>
</feature>
<dbReference type="Pfam" id="PF00270">
    <property type="entry name" value="DEAD"/>
    <property type="match status" value="1"/>
</dbReference>
<keyword evidence="7" id="KW-0694">RNA-binding</keyword>